<evidence type="ECO:0000256" key="2">
    <source>
        <dbReference type="ARBA" id="ARBA00021310"/>
    </source>
</evidence>
<dbReference type="InterPro" id="IPR042242">
    <property type="entry name" value="RecO_C"/>
</dbReference>
<protein>
    <recommendedName>
        <fullName evidence="2">DNA repair protein RecO</fullName>
    </recommendedName>
    <alternativeName>
        <fullName evidence="6">Recombination protein O</fullName>
    </alternativeName>
</protein>
<dbReference type="Pfam" id="PF11967">
    <property type="entry name" value="RecO_N"/>
    <property type="match status" value="1"/>
</dbReference>
<dbReference type="InterPro" id="IPR012340">
    <property type="entry name" value="NA-bd_OB-fold"/>
</dbReference>
<dbReference type="InterPro" id="IPR022572">
    <property type="entry name" value="DNA_rep/recomb_RecO_N"/>
</dbReference>
<dbReference type="PANTHER" id="PTHR33991:SF1">
    <property type="entry name" value="DNA REPAIR PROTEIN RECO"/>
    <property type="match status" value="1"/>
</dbReference>
<gene>
    <name evidence="8" type="ORF">METZ01_LOCUS44006</name>
</gene>
<accession>A0A381RH63</accession>
<comment type="similarity">
    <text evidence="1">Belongs to the RecO family.</text>
</comment>
<dbReference type="GO" id="GO:0043590">
    <property type="term" value="C:bacterial nucleoid"/>
    <property type="evidence" value="ECO:0007669"/>
    <property type="project" value="TreeGrafter"/>
</dbReference>
<dbReference type="HAMAP" id="MF_00201">
    <property type="entry name" value="RecO"/>
    <property type="match status" value="1"/>
</dbReference>
<evidence type="ECO:0000313" key="8">
    <source>
        <dbReference type="EMBL" id="SUZ91152.1"/>
    </source>
</evidence>
<evidence type="ECO:0000256" key="4">
    <source>
        <dbReference type="ARBA" id="ARBA00023172"/>
    </source>
</evidence>
<keyword evidence="4" id="KW-0233">DNA recombination</keyword>
<evidence type="ECO:0000256" key="1">
    <source>
        <dbReference type="ARBA" id="ARBA00007452"/>
    </source>
</evidence>
<dbReference type="Pfam" id="PF02565">
    <property type="entry name" value="RecO_C"/>
    <property type="match status" value="1"/>
</dbReference>
<dbReference type="Gene3D" id="1.20.1440.120">
    <property type="entry name" value="Recombination protein O, C-terminal domain"/>
    <property type="match status" value="1"/>
</dbReference>
<name>A0A381RH63_9ZZZZ</name>
<feature type="domain" description="DNA replication/recombination mediator RecO N-terminal" evidence="7">
    <location>
        <begin position="1"/>
        <end position="71"/>
    </location>
</feature>
<keyword evidence="3" id="KW-0227">DNA damage</keyword>
<proteinExistence type="inferred from homology"/>
<dbReference type="AlphaFoldDB" id="A0A381RH63"/>
<organism evidence="8">
    <name type="scientific">marine metagenome</name>
    <dbReference type="NCBI Taxonomy" id="408172"/>
    <lineage>
        <taxon>unclassified sequences</taxon>
        <taxon>metagenomes</taxon>
        <taxon>ecological metagenomes</taxon>
    </lineage>
</organism>
<evidence type="ECO:0000256" key="5">
    <source>
        <dbReference type="ARBA" id="ARBA00023204"/>
    </source>
</evidence>
<evidence type="ECO:0000256" key="6">
    <source>
        <dbReference type="ARBA" id="ARBA00033409"/>
    </source>
</evidence>
<dbReference type="GO" id="GO:0006310">
    <property type="term" value="P:DNA recombination"/>
    <property type="evidence" value="ECO:0007669"/>
    <property type="project" value="UniProtKB-KW"/>
</dbReference>
<dbReference type="GO" id="GO:0006302">
    <property type="term" value="P:double-strand break repair"/>
    <property type="evidence" value="ECO:0007669"/>
    <property type="project" value="TreeGrafter"/>
</dbReference>
<dbReference type="SUPFAM" id="SSF57863">
    <property type="entry name" value="ArfGap/RecO-like zinc finger"/>
    <property type="match status" value="1"/>
</dbReference>
<reference evidence="8" key="1">
    <citation type="submission" date="2018-05" db="EMBL/GenBank/DDBJ databases">
        <authorList>
            <person name="Lanie J.A."/>
            <person name="Ng W.-L."/>
            <person name="Kazmierczak K.M."/>
            <person name="Andrzejewski T.M."/>
            <person name="Davidsen T.M."/>
            <person name="Wayne K.J."/>
            <person name="Tettelin H."/>
            <person name="Glass J.I."/>
            <person name="Rusch D."/>
            <person name="Podicherti R."/>
            <person name="Tsui H.-C.T."/>
            <person name="Winkler M.E."/>
        </authorList>
    </citation>
    <scope>NUCLEOTIDE SEQUENCE</scope>
</reference>
<dbReference type="NCBIfam" id="TIGR00613">
    <property type="entry name" value="reco"/>
    <property type="match status" value="1"/>
</dbReference>
<dbReference type="InterPro" id="IPR037278">
    <property type="entry name" value="ARFGAP/RecO"/>
</dbReference>
<feature type="non-terminal residue" evidence="8">
    <location>
        <position position="1"/>
    </location>
</feature>
<evidence type="ECO:0000259" key="7">
    <source>
        <dbReference type="Pfam" id="PF11967"/>
    </source>
</evidence>
<dbReference type="SUPFAM" id="SSF50249">
    <property type="entry name" value="Nucleic acid-binding proteins"/>
    <property type="match status" value="1"/>
</dbReference>
<keyword evidence="5" id="KW-0234">DNA repair</keyword>
<dbReference type="EMBL" id="UINC01001952">
    <property type="protein sequence ID" value="SUZ91152.1"/>
    <property type="molecule type" value="Genomic_DNA"/>
</dbReference>
<dbReference type="PANTHER" id="PTHR33991">
    <property type="entry name" value="DNA REPAIR PROTEIN RECO"/>
    <property type="match status" value="1"/>
</dbReference>
<sequence>VLRTWRFGEADRIVVLFTAGHGKVRAVAKGVRKTRSRFGGRLEPTSHVAAQFFAGRGDLDIVTQTETIDRFEGLRLDPDRFADASALLEVVDVVSLDREPDERRYRMLLGALRILDERPSALVVPAFYLKLLANEGLAPQLDGCVRCGTEGPLVALDVGEGGVLCVDCRRGRPVSEPALAVLRAILGGGLTDALEVTDPGVCGEVDALATAAAEYHLERRLRSRRVMDHA</sequence>
<dbReference type="Gene3D" id="6.20.220.20">
    <property type="entry name" value="Recombination protein O, zinc-binding domain"/>
    <property type="match status" value="1"/>
</dbReference>
<evidence type="ECO:0000256" key="3">
    <source>
        <dbReference type="ARBA" id="ARBA00022763"/>
    </source>
</evidence>
<dbReference type="Gene3D" id="2.40.50.140">
    <property type="entry name" value="Nucleic acid-binding proteins"/>
    <property type="match status" value="1"/>
</dbReference>
<dbReference type="InterPro" id="IPR003717">
    <property type="entry name" value="RecO"/>
</dbReference>